<name>A0A4R2R5F3_9PSEU</name>
<comment type="caution">
    <text evidence="2">The sequence shown here is derived from an EMBL/GenBank/DDBJ whole genome shotgun (WGS) entry which is preliminary data.</text>
</comment>
<dbReference type="AlphaFoldDB" id="A0A4R2R5F3"/>
<evidence type="ECO:0000313" key="3">
    <source>
        <dbReference type="Proteomes" id="UP000294911"/>
    </source>
</evidence>
<dbReference type="Pfam" id="PF16868">
    <property type="entry name" value="NMT1_3"/>
    <property type="match status" value="1"/>
</dbReference>
<dbReference type="PANTHER" id="PTHR42941">
    <property type="entry name" value="SLL1037 PROTEIN"/>
    <property type="match status" value="1"/>
</dbReference>
<keyword evidence="3" id="KW-1185">Reference proteome</keyword>
<dbReference type="EMBL" id="SLXQ01000001">
    <property type="protein sequence ID" value="TCP57019.1"/>
    <property type="molecule type" value="Genomic_DNA"/>
</dbReference>
<dbReference type="OrthoDB" id="7808807at2"/>
<feature type="signal peptide" evidence="1">
    <location>
        <begin position="1"/>
        <end position="29"/>
    </location>
</feature>
<dbReference type="PANTHER" id="PTHR42941:SF1">
    <property type="entry name" value="SLL1037 PROTEIN"/>
    <property type="match status" value="1"/>
</dbReference>
<feature type="chain" id="PRO_5039653187" description="TRAP transporter TAXI family solute receptor" evidence="1">
    <location>
        <begin position="30"/>
        <end position="373"/>
    </location>
</feature>
<proteinExistence type="predicted"/>
<evidence type="ECO:0000313" key="2">
    <source>
        <dbReference type="EMBL" id="TCP57019.1"/>
    </source>
</evidence>
<accession>A0A4R2R5F3</accession>
<dbReference type="InterPro" id="IPR011852">
    <property type="entry name" value="TRAP_TAXI"/>
</dbReference>
<dbReference type="Proteomes" id="UP000294911">
    <property type="component" value="Unassembled WGS sequence"/>
</dbReference>
<organism evidence="2 3">
    <name type="scientific">Tamaricihabitans halophyticus</name>
    <dbReference type="NCBI Taxonomy" id="1262583"/>
    <lineage>
        <taxon>Bacteria</taxon>
        <taxon>Bacillati</taxon>
        <taxon>Actinomycetota</taxon>
        <taxon>Actinomycetes</taxon>
        <taxon>Pseudonocardiales</taxon>
        <taxon>Pseudonocardiaceae</taxon>
        <taxon>Tamaricihabitans</taxon>
    </lineage>
</organism>
<keyword evidence="1" id="KW-0732">Signal</keyword>
<reference evidence="2 3" key="1">
    <citation type="submission" date="2019-03" db="EMBL/GenBank/DDBJ databases">
        <title>Genomic Encyclopedia of Type Strains, Phase IV (KMG-IV): sequencing the most valuable type-strain genomes for metagenomic binning, comparative biology and taxonomic classification.</title>
        <authorList>
            <person name="Goeker M."/>
        </authorList>
    </citation>
    <scope>NUCLEOTIDE SEQUENCE [LARGE SCALE GENOMIC DNA]</scope>
    <source>
        <strain evidence="2 3">DSM 45765</strain>
    </source>
</reference>
<dbReference type="Gene3D" id="3.40.190.10">
    <property type="entry name" value="Periplasmic binding protein-like II"/>
    <property type="match status" value="2"/>
</dbReference>
<gene>
    <name evidence="2" type="ORF">EV191_101971</name>
</gene>
<dbReference type="PROSITE" id="PS51257">
    <property type="entry name" value="PROKAR_LIPOPROTEIN"/>
    <property type="match status" value="1"/>
</dbReference>
<dbReference type="SUPFAM" id="SSF53850">
    <property type="entry name" value="Periplasmic binding protein-like II"/>
    <property type="match status" value="1"/>
</dbReference>
<dbReference type="NCBIfam" id="TIGR02122">
    <property type="entry name" value="TRAP_TAXI"/>
    <property type="match status" value="1"/>
</dbReference>
<evidence type="ECO:0000256" key="1">
    <source>
        <dbReference type="SAM" id="SignalP"/>
    </source>
</evidence>
<protein>
    <recommendedName>
        <fullName evidence="4">TRAP transporter TAXI family solute receptor</fullName>
    </recommendedName>
</protein>
<sequence>MRHRTALASIALAATVALTACGTSQSAVAGLPNIVVWTTYGTGTSTYADLASVANAVTSNDGANIRIVTSDTAIGRMIPLREDKAHMARTGDEYMFAFEAEHEFASEDWGPQDVQVVWTPVAPHGLLVRDDSGIDSFADLRGKNFPRITANPSVNGKLTAYLAYGGLTWADVNPVDIGYGDQAAALQAGQLDVLFQQVYGSSLYELESAFAVRWLSMDDRSPERIDEVQRIAPSVEIDEFSGAPGQQDGETDWGMVYTVPVVTYADADQRMVAETINAIHRNYRSYRDATATTEDWSFERIQKAPKTVPFHPALVRFLRERGEWTAEAEERNRELTERGEQLRAGWQRFIAQTEPADIAREWPKWKERNLPAN</sequence>
<evidence type="ECO:0008006" key="4">
    <source>
        <dbReference type="Google" id="ProtNLM"/>
    </source>
</evidence>
<dbReference type="RefSeq" id="WP_132875545.1">
    <property type="nucleotide sequence ID" value="NZ_SLXQ01000001.1"/>
</dbReference>